<dbReference type="InterPro" id="IPR011335">
    <property type="entry name" value="Restrct_endonuc-II-like"/>
</dbReference>
<evidence type="ECO:0000256" key="1">
    <source>
        <dbReference type="ARBA" id="ARBA00022763"/>
    </source>
</evidence>
<organism evidence="6 7">
    <name type="scientific">Saxibacter everestensis</name>
    <dbReference type="NCBI Taxonomy" id="2909229"/>
    <lineage>
        <taxon>Bacteria</taxon>
        <taxon>Bacillati</taxon>
        <taxon>Actinomycetota</taxon>
        <taxon>Actinomycetes</taxon>
        <taxon>Micrococcales</taxon>
        <taxon>Brevibacteriaceae</taxon>
        <taxon>Saxibacter</taxon>
    </lineage>
</organism>
<keyword evidence="6" id="KW-0269">Exonuclease</keyword>
<keyword evidence="2" id="KW-0547">Nucleotide-binding</keyword>
<gene>
    <name evidence="6" type="ORF">LWF01_07735</name>
</gene>
<accession>A0ABY8QXI8</accession>
<keyword evidence="2" id="KW-0067">ATP-binding</keyword>
<dbReference type="GO" id="GO:0004527">
    <property type="term" value="F:exonuclease activity"/>
    <property type="evidence" value="ECO:0007669"/>
    <property type="project" value="UniProtKB-KW"/>
</dbReference>
<keyword evidence="6" id="KW-0378">Hydrolase</keyword>
<evidence type="ECO:0000313" key="7">
    <source>
        <dbReference type="Proteomes" id="UP001209083"/>
    </source>
</evidence>
<proteinExistence type="predicted"/>
<evidence type="ECO:0000313" key="6">
    <source>
        <dbReference type="EMBL" id="WGW13638.1"/>
    </source>
</evidence>
<dbReference type="InterPro" id="IPR011604">
    <property type="entry name" value="PDDEXK-like_dom_sf"/>
</dbReference>
<feature type="domain" description="PD-(D/E)XK endonuclease-like" evidence="5">
    <location>
        <begin position="7"/>
        <end position="251"/>
    </location>
</feature>
<evidence type="ECO:0000256" key="4">
    <source>
        <dbReference type="SAM" id="MobiDB-lite"/>
    </source>
</evidence>
<reference evidence="6 7" key="1">
    <citation type="submission" date="2023-05" db="EMBL/GenBank/DDBJ databases">
        <title>Lithophilousrod everest ZFBP1038 complete genpme.</title>
        <authorList>
            <person name="Tian M."/>
        </authorList>
    </citation>
    <scope>NUCLEOTIDE SEQUENCE [LARGE SCALE GENOMIC DNA]</scope>
    <source>
        <strain evidence="6 7">ZFBP1038</strain>
    </source>
</reference>
<dbReference type="Pfam" id="PF12705">
    <property type="entry name" value="PDDEXK_1"/>
    <property type="match status" value="1"/>
</dbReference>
<evidence type="ECO:0000259" key="5">
    <source>
        <dbReference type="Pfam" id="PF12705"/>
    </source>
</evidence>
<dbReference type="Gene3D" id="3.90.320.10">
    <property type="match status" value="1"/>
</dbReference>
<keyword evidence="3" id="KW-0234">DNA repair</keyword>
<sequence>MPELNALSPSRANDFMQCPLLFRFRAIDKLPEPPSLAALKGTMVHSALENLFELASTERTQEAAVALLEPAWAELVGKDPAMLELFADQREFESWLASARELVASYFTLEYPQALEPAEREVYVETTLDFGLRIRGYIDRLDIAPTGDLRVVDYKTGKAPPPAFSAKALFQMKFYALAIFRIRGVLPHTLQLFYLGSKDVIRYRPTEADMRVTEQKIESIWNEIKAAAESGNWRPQKSKLCDWCHYKPLCPAWGGTPPEPPEVTIGSAASSESEPIGTDLPGTGAAGPEVDLVDARSEAPADNRPEAEMSATR</sequence>
<evidence type="ECO:0000256" key="3">
    <source>
        <dbReference type="ARBA" id="ARBA00023204"/>
    </source>
</evidence>
<dbReference type="Proteomes" id="UP001209083">
    <property type="component" value="Chromosome"/>
</dbReference>
<dbReference type="InterPro" id="IPR038726">
    <property type="entry name" value="PDDEXK_AddAB-type"/>
</dbReference>
<dbReference type="EMBL" id="CP090958">
    <property type="protein sequence ID" value="WGW13638.1"/>
    <property type="molecule type" value="Genomic_DNA"/>
</dbReference>
<name>A0ABY8QXI8_9MICO</name>
<keyword evidence="2" id="KW-0347">Helicase</keyword>
<dbReference type="RefSeq" id="WP_349640461.1">
    <property type="nucleotide sequence ID" value="NZ_CP090958.1"/>
</dbReference>
<dbReference type="SUPFAM" id="SSF52980">
    <property type="entry name" value="Restriction endonuclease-like"/>
    <property type="match status" value="1"/>
</dbReference>
<feature type="compositionally biased region" description="Basic and acidic residues" evidence="4">
    <location>
        <begin position="293"/>
        <end position="307"/>
    </location>
</feature>
<keyword evidence="1" id="KW-0227">DNA damage</keyword>
<protein>
    <submittedName>
        <fullName evidence="6">RecB family exonuclease</fullName>
    </submittedName>
</protein>
<keyword evidence="6" id="KW-0540">Nuclease</keyword>
<keyword evidence="7" id="KW-1185">Reference proteome</keyword>
<feature type="region of interest" description="Disordered" evidence="4">
    <location>
        <begin position="257"/>
        <end position="313"/>
    </location>
</feature>
<evidence type="ECO:0000256" key="2">
    <source>
        <dbReference type="ARBA" id="ARBA00022806"/>
    </source>
</evidence>